<dbReference type="AlphaFoldDB" id="A0A7Z9CFV5"/>
<evidence type="ECO:0000313" key="1">
    <source>
        <dbReference type="EMBL" id="VDH03795.1"/>
    </source>
</evidence>
<dbReference type="Proteomes" id="UP000270205">
    <property type="component" value="Unassembled WGS sequence"/>
</dbReference>
<organism evidence="1 2">
    <name type="scientific">Bergeyella zoohelcum</name>
    <dbReference type="NCBI Taxonomy" id="1015"/>
    <lineage>
        <taxon>Bacteria</taxon>
        <taxon>Pseudomonadati</taxon>
        <taxon>Bacteroidota</taxon>
        <taxon>Flavobacteriia</taxon>
        <taxon>Flavobacteriales</taxon>
        <taxon>Weeksellaceae</taxon>
        <taxon>Bergeyella</taxon>
    </lineage>
</organism>
<dbReference type="RefSeq" id="WP_125151101.1">
    <property type="nucleotide sequence ID" value="NZ_UYIV01000001.1"/>
</dbReference>
<dbReference type="InterPro" id="IPR036291">
    <property type="entry name" value="NAD(P)-bd_dom_sf"/>
</dbReference>
<dbReference type="Gene3D" id="3.40.50.720">
    <property type="entry name" value="NAD(P)-binding Rossmann-like Domain"/>
    <property type="match status" value="1"/>
</dbReference>
<name>A0A7Z9CFV5_9FLAO</name>
<dbReference type="SUPFAM" id="SSF51735">
    <property type="entry name" value="NAD(P)-binding Rossmann-fold domains"/>
    <property type="match status" value="1"/>
</dbReference>
<protein>
    <submittedName>
        <fullName evidence="1">Uncharacterized protein</fullName>
    </submittedName>
</protein>
<dbReference type="EMBL" id="UYIV01000001">
    <property type="protein sequence ID" value="VDH03795.1"/>
    <property type="molecule type" value="Genomic_DNA"/>
</dbReference>
<evidence type="ECO:0000313" key="2">
    <source>
        <dbReference type="Proteomes" id="UP000270205"/>
    </source>
</evidence>
<accession>A0A7Z9CFV5</accession>
<comment type="caution">
    <text evidence="1">The sequence shown here is derived from an EMBL/GenBank/DDBJ whole genome shotgun (WGS) entry which is preliminary data.</text>
</comment>
<proteinExistence type="predicted"/>
<gene>
    <name evidence="1" type="primary">yeeZ</name>
    <name evidence="1" type="ORF">NCTC12929_01110</name>
</gene>
<reference evidence="1 2" key="1">
    <citation type="submission" date="2018-11" db="EMBL/GenBank/DDBJ databases">
        <authorList>
            <consortium name="Pathogen Informatics"/>
        </authorList>
    </citation>
    <scope>NUCLEOTIDE SEQUENCE [LARGE SCALE GENOMIC DNA]</scope>
    <source>
        <strain evidence="1 2">NCTC12929</strain>
    </source>
</reference>
<sequence>MKNIGIIGCGWLGERIAKCLQETYKIFATTTSKQKQLEAMGYYVTPIAFSDDETQDIEIWKDLELLDVIIIAVPFSKKASKQNLQNRVSNICTFIRGYEKQLFLMSSIGIYPQKEIEITEKSFDDEDLQTNLLFVEKWVRSYFPQVHLLRLGGLMGDDRFLSKYHVSHPYQRVNHIHYSDVSEIIKIMINKNLHSKTYNIVAPHHPTKREILNRQKNEHFEISETSGRIISSELMTKELSYRFIMPNPLDFDFQ</sequence>